<dbReference type="RefSeq" id="YP_009807584.1">
    <property type="nucleotide sequence ID" value="NC_048027.1"/>
</dbReference>
<dbReference type="GeneID" id="54998465"/>
<accession>A0A346FCI6</accession>
<proteinExistence type="predicted"/>
<gene>
    <name evidence="1" type="primary">32</name>
    <name evidence="1" type="ORF">SEA_FRYBERGER_32</name>
</gene>
<protein>
    <submittedName>
        <fullName evidence="1">Uncharacterized protein</fullName>
    </submittedName>
</protein>
<organism evidence="1 2">
    <name type="scientific">Gordonia phage Fryberger</name>
    <dbReference type="NCBI Taxonomy" id="2250392"/>
    <lineage>
        <taxon>Viruses</taxon>
        <taxon>Duplodnaviria</taxon>
        <taxon>Heunggongvirae</taxon>
        <taxon>Uroviricota</taxon>
        <taxon>Caudoviricetes</taxon>
        <taxon>Ronaldovirus</taxon>
        <taxon>Ronaldovirus fryberger</taxon>
    </lineage>
</organism>
<name>A0A346FCI6_9CAUD</name>
<dbReference type="EMBL" id="MH479913">
    <property type="protein sequence ID" value="AXN53450.1"/>
    <property type="molecule type" value="Genomic_DNA"/>
</dbReference>
<dbReference type="KEGG" id="vg:54998465"/>
<keyword evidence="2" id="KW-1185">Reference proteome</keyword>
<sequence length="59" mass="6608">MANEGKVIIDDDVLPIVISPNKRRALHTRLQQGTSWIDLSPKALNDLVAELTEIRDQKA</sequence>
<reference evidence="1 2" key="1">
    <citation type="submission" date="2018-06" db="EMBL/GenBank/DDBJ databases">
        <authorList>
            <person name="Searcy Z.E."/>
            <person name="Delesalle V.A."/>
            <person name="Garlena R.A."/>
            <person name="Russell D.A."/>
            <person name="Pope W.H."/>
            <person name="Jacobs-Sera D."/>
            <person name="Hatfull G.F."/>
        </authorList>
    </citation>
    <scope>NUCLEOTIDE SEQUENCE [LARGE SCALE GENOMIC DNA]</scope>
</reference>
<evidence type="ECO:0000313" key="1">
    <source>
        <dbReference type="EMBL" id="AXN53450.1"/>
    </source>
</evidence>
<dbReference type="Proteomes" id="UP000259952">
    <property type="component" value="Segment"/>
</dbReference>
<evidence type="ECO:0000313" key="2">
    <source>
        <dbReference type="Proteomes" id="UP000259952"/>
    </source>
</evidence>